<name>A0A2T7NHJ2_POMCA</name>
<evidence type="ECO:0000313" key="9">
    <source>
        <dbReference type="EMBL" id="PVD20618.1"/>
    </source>
</evidence>
<keyword evidence="3 7" id="KW-1133">Transmembrane helix</keyword>
<feature type="transmembrane region" description="Helical" evidence="7">
    <location>
        <begin position="73"/>
        <end position="96"/>
    </location>
</feature>
<evidence type="ECO:0000259" key="8">
    <source>
        <dbReference type="PROSITE" id="PS51225"/>
    </source>
</evidence>
<feature type="region of interest" description="Disordered" evidence="6">
    <location>
        <begin position="171"/>
        <end position="192"/>
    </location>
</feature>
<comment type="caution">
    <text evidence="9">The sequence shown here is derived from an EMBL/GenBank/DDBJ whole genome shotgun (WGS) entry which is preliminary data.</text>
</comment>
<dbReference type="Pfam" id="PF01284">
    <property type="entry name" value="MARVEL"/>
    <property type="match status" value="1"/>
</dbReference>
<feature type="compositionally biased region" description="Low complexity" evidence="6">
    <location>
        <begin position="173"/>
        <end position="183"/>
    </location>
</feature>
<dbReference type="EMBL" id="PZQS01000012">
    <property type="protein sequence ID" value="PVD20618.1"/>
    <property type="molecule type" value="Genomic_DNA"/>
</dbReference>
<feature type="transmembrane region" description="Helical" evidence="7">
    <location>
        <begin position="108"/>
        <end position="131"/>
    </location>
</feature>
<evidence type="ECO:0000256" key="6">
    <source>
        <dbReference type="SAM" id="MobiDB-lite"/>
    </source>
</evidence>
<organism evidence="9 10">
    <name type="scientific">Pomacea canaliculata</name>
    <name type="common">Golden apple snail</name>
    <dbReference type="NCBI Taxonomy" id="400727"/>
    <lineage>
        <taxon>Eukaryota</taxon>
        <taxon>Metazoa</taxon>
        <taxon>Spiralia</taxon>
        <taxon>Lophotrochozoa</taxon>
        <taxon>Mollusca</taxon>
        <taxon>Gastropoda</taxon>
        <taxon>Caenogastropoda</taxon>
        <taxon>Architaenioglossa</taxon>
        <taxon>Ampullarioidea</taxon>
        <taxon>Ampullariidae</taxon>
        <taxon>Pomacea</taxon>
    </lineage>
</organism>
<evidence type="ECO:0000256" key="7">
    <source>
        <dbReference type="SAM" id="Phobius"/>
    </source>
</evidence>
<feature type="domain" description="MARVEL" evidence="8">
    <location>
        <begin position="32"/>
        <end position="165"/>
    </location>
</feature>
<dbReference type="InterPro" id="IPR050578">
    <property type="entry name" value="MARVEL-CKLF_proteins"/>
</dbReference>
<sequence length="192" mass="21608">MDESAQGTTQSADGNQDVDILYLWKIPVDRTYVKSIIGVLKVVIAILSLIAFVCCASGRSDVCDKEFSSTYNYFEFVSISAFLTIISLWFFFVLTLHRRICFKLIPWVFVDLIYCVVYIIMYVIADIVLAAQTCGKGSNEAGAVFGFFTVAAFVAHAVFTFLQWRRSRTQATSESSPKPSPEYSAERNMESY</sequence>
<dbReference type="OMA" id="NHKKGAE"/>
<evidence type="ECO:0000256" key="1">
    <source>
        <dbReference type="ARBA" id="ARBA00004141"/>
    </source>
</evidence>
<dbReference type="OrthoDB" id="10028364at2759"/>
<protein>
    <recommendedName>
        <fullName evidence="8">MARVEL domain-containing protein</fullName>
    </recommendedName>
</protein>
<evidence type="ECO:0000256" key="3">
    <source>
        <dbReference type="ARBA" id="ARBA00022989"/>
    </source>
</evidence>
<evidence type="ECO:0000256" key="4">
    <source>
        <dbReference type="ARBA" id="ARBA00023136"/>
    </source>
</evidence>
<feature type="transmembrane region" description="Helical" evidence="7">
    <location>
        <begin position="32"/>
        <end position="53"/>
    </location>
</feature>
<accession>A0A2T7NHJ2</accession>
<evidence type="ECO:0000313" key="10">
    <source>
        <dbReference type="Proteomes" id="UP000245119"/>
    </source>
</evidence>
<dbReference type="PANTHER" id="PTHR22776:SF49">
    <property type="entry name" value="MARVEL DOMAIN-CONTAINING PROTEIN"/>
    <property type="match status" value="1"/>
</dbReference>
<evidence type="ECO:0000256" key="2">
    <source>
        <dbReference type="ARBA" id="ARBA00022692"/>
    </source>
</evidence>
<dbReference type="AlphaFoldDB" id="A0A2T7NHJ2"/>
<evidence type="ECO:0000256" key="5">
    <source>
        <dbReference type="PROSITE-ProRule" id="PRU00581"/>
    </source>
</evidence>
<dbReference type="Proteomes" id="UP000245119">
    <property type="component" value="Linkage Group LG12"/>
</dbReference>
<dbReference type="GO" id="GO:0016020">
    <property type="term" value="C:membrane"/>
    <property type="evidence" value="ECO:0007669"/>
    <property type="project" value="UniProtKB-SubCell"/>
</dbReference>
<gene>
    <name evidence="9" type="ORF">C0Q70_18776</name>
</gene>
<dbReference type="PROSITE" id="PS51225">
    <property type="entry name" value="MARVEL"/>
    <property type="match status" value="1"/>
</dbReference>
<dbReference type="PANTHER" id="PTHR22776">
    <property type="entry name" value="MARVEL-CONTAINING POTENTIAL LIPID RAFT-ASSOCIATED PROTEIN"/>
    <property type="match status" value="1"/>
</dbReference>
<keyword evidence="10" id="KW-1185">Reference proteome</keyword>
<keyword evidence="4 5" id="KW-0472">Membrane</keyword>
<comment type="subcellular location">
    <subcellularLocation>
        <location evidence="1">Membrane</location>
        <topology evidence="1">Multi-pass membrane protein</topology>
    </subcellularLocation>
</comment>
<reference evidence="9 10" key="1">
    <citation type="submission" date="2018-04" db="EMBL/GenBank/DDBJ databases">
        <title>The genome of golden apple snail Pomacea canaliculata provides insight into stress tolerance and invasive adaptation.</title>
        <authorList>
            <person name="Liu C."/>
            <person name="Liu B."/>
            <person name="Ren Y."/>
            <person name="Zhang Y."/>
            <person name="Wang H."/>
            <person name="Li S."/>
            <person name="Jiang F."/>
            <person name="Yin L."/>
            <person name="Zhang G."/>
            <person name="Qian W."/>
            <person name="Fan W."/>
        </authorList>
    </citation>
    <scope>NUCLEOTIDE SEQUENCE [LARGE SCALE GENOMIC DNA]</scope>
    <source>
        <strain evidence="9">SZHN2017</strain>
        <tissue evidence="9">Muscle</tissue>
    </source>
</reference>
<dbReference type="InterPro" id="IPR008253">
    <property type="entry name" value="Marvel"/>
</dbReference>
<proteinExistence type="predicted"/>
<feature type="transmembrane region" description="Helical" evidence="7">
    <location>
        <begin position="143"/>
        <end position="162"/>
    </location>
</feature>
<keyword evidence="2 5" id="KW-0812">Transmembrane</keyword>